<name>A0ABT0YB55_9ACTN</name>
<reference evidence="3 4" key="1">
    <citation type="submission" date="2022-06" db="EMBL/GenBank/DDBJ databases">
        <title>Actinoplanes abujensis sp. nov., isolated from Nigerian arid soil.</title>
        <authorList>
            <person name="Ding P."/>
        </authorList>
    </citation>
    <scope>NUCLEOTIDE SEQUENCE [LARGE SCALE GENOMIC DNA]</scope>
    <source>
        <strain evidence="4">TRM88002</strain>
    </source>
</reference>
<dbReference type="Proteomes" id="UP001523216">
    <property type="component" value="Unassembled WGS sequence"/>
</dbReference>
<protein>
    <submittedName>
        <fullName evidence="3">LPXTG cell wall anchor domain-containing protein</fullName>
    </submittedName>
</protein>
<evidence type="ECO:0000313" key="3">
    <source>
        <dbReference type="EMBL" id="MCM4082758.1"/>
    </source>
</evidence>
<comment type="caution">
    <text evidence="3">The sequence shown here is derived from an EMBL/GenBank/DDBJ whole genome shotgun (WGS) entry which is preliminary data.</text>
</comment>
<proteinExistence type="predicted"/>
<evidence type="ECO:0000256" key="2">
    <source>
        <dbReference type="SAM" id="SignalP"/>
    </source>
</evidence>
<accession>A0ABT0YB55</accession>
<keyword evidence="1" id="KW-0472">Membrane</keyword>
<feature type="transmembrane region" description="Helical" evidence="1">
    <location>
        <begin position="485"/>
        <end position="505"/>
    </location>
</feature>
<dbReference type="NCBIfam" id="TIGR01167">
    <property type="entry name" value="LPXTG_anchor"/>
    <property type="match status" value="1"/>
</dbReference>
<dbReference type="RefSeq" id="WP_251802489.1">
    <property type="nucleotide sequence ID" value="NZ_JAMQOL010000051.1"/>
</dbReference>
<evidence type="ECO:0000313" key="4">
    <source>
        <dbReference type="Proteomes" id="UP001523216"/>
    </source>
</evidence>
<keyword evidence="1" id="KW-1133">Transmembrane helix</keyword>
<evidence type="ECO:0000256" key="1">
    <source>
        <dbReference type="SAM" id="Phobius"/>
    </source>
</evidence>
<organism evidence="3 4">
    <name type="scientific">Paractinoplanes hotanensis</name>
    <dbReference type="NCBI Taxonomy" id="2906497"/>
    <lineage>
        <taxon>Bacteria</taxon>
        <taxon>Bacillati</taxon>
        <taxon>Actinomycetota</taxon>
        <taxon>Actinomycetes</taxon>
        <taxon>Micromonosporales</taxon>
        <taxon>Micromonosporaceae</taxon>
        <taxon>Paractinoplanes</taxon>
    </lineage>
</organism>
<feature type="chain" id="PRO_5046349224" evidence="2">
    <location>
        <begin position="31"/>
        <end position="514"/>
    </location>
</feature>
<sequence length="514" mass="52873">MYRSLGRRLSFGAVAAAATAAFAFAAPAQAAAPTIDVVLPDVTVAAGASIQVAPILYANRATVLHNTAMTFELAGDLPGVAFKIGEFDDCEAVGATKLTCSLPFEFDLGPDGVIGYYQAELAAPTAALGKTGKITTTFTAEGVDAVTTTADVTVASGVDLAAGQDSKLSVKVGAGFDAKLQVRNNSKEVVKGAAIVFHTDYAFASARQFSNCWYGDGQVNACTFGQDLQPGATYQTSLPYKLRPGTAAPGGAYGEFQWLTGDDYQDYLEYLEKAGYEGPGAPGKGGKLGLTSQATARAAQTDTDPDNNWQNVEIKVLGKLGTDFAAVGATAKGAEGDTVTLPVGARNNGPATVDASRAGSAAATVIVTIPAKTKVVTVPEGCSKAEDDSVKTNPKALQYVCYSSPLFPAKTTVLWKFGVELTGDITDGKGLVEVNPPCECERFSRDTDKKNDTAAIVINEVPGAADEGSGGQGGGDLPITGTQTAFVGGAGAVLLAGGILGFVLARRRRTRFEA</sequence>
<feature type="signal peptide" evidence="2">
    <location>
        <begin position="1"/>
        <end position="30"/>
    </location>
</feature>
<dbReference type="EMBL" id="JAMQOL010000051">
    <property type="protein sequence ID" value="MCM4082758.1"/>
    <property type="molecule type" value="Genomic_DNA"/>
</dbReference>
<keyword evidence="2" id="KW-0732">Signal</keyword>
<keyword evidence="4" id="KW-1185">Reference proteome</keyword>
<gene>
    <name evidence="3" type="ORF">LXN57_34840</name>
</gene>
<keyword evidence="1" id="KW-0812">Transmembrane</keyword>